<dbReference type="SUPFAM" id="SSF53474">
    <property type="entry name" value="alpha/beta-Hydrolases"/>
    <property type="match status" value="1"/>
</dbReference>
<evidence type="ECO:0000256" key="8">
    <source>
        <dbReference type="ARBA" id="ARBA00022670"/>
    </source>
</evidence>
<dbReference type="EC" id="3.4.14.11" evidence="5"/>
<dbReference type="AlphaFoldDB" id="A0A0R2CGZ7"/>
<evidence type="ECO:0000256" key="5">
    <source>
        <dbReference type="ARBA" id="ARBA00012463"/>
    </source>
</evidence>
<dbReference type="GO" id="GO:0008236">
    <property type="term" value="F:serine-type peptidase activity"/>
    <property type="evidence" value="ECO:0007669"/>
    <property type="project" value="UniProtKB-KW"/>
</dbReference>
<protein>
    <recommendedName>
        <fullName evidence="6">Xaa-Pro dipeptidyl-peptidase</fullName>
        <ecNumber evidence="5">3.4.14.11</ecNumber>
    </recommendedName>
    <alternativeName>
        <fullName evidence="12">X-Pro dipeptidyl-peptidase</fullName>
    </alternativeName>
    <alternativeName>
        <fullName evidence="11">X-prolyl-dipeptidyl aminopeptidase</fullName>
    </alternativeName>
</protein>
<dbReference type="STRING" id="1423745.GCA_001311215_00809"/>
<organism evidence="16 17">
    <name type="scientific">Fructilactobacillus florum DSM 22689 = JCM 16035</name>
    <dbReference type="NCBI Taxonomy" id="1423745"/>
    <lineage>
        <taxon>Bacteria</taxon>
        <taxon>Bacillati</taxon>
        <taxon>Bacillota</taxon>
        <taxon>Bacilli</taxon>
        <taxon>Lactobacillales</taxon>
        <taxon>Lactobacillaceae</taxon>
        <taxon>Fructilactobacillus</taxon>
    </lineage>
</organism>
<evidence type="ECO:0000256" key="4">
    <source>
        <dbReference type="ARBA" id="ARBA00011738"/>
    </source>
</evidence>
<dbReference type="InterPro" id="IPR015251">
    <property type="entry name" value="PepX_N_dom"/>
</dbReference>
<name>A0A0R2CGZ7_9LACO</name>
<keyword evidence="10" id="KW-0720">Serine protease</keyword>
<evidence type="ECO:0000256" key="2">
    <source>
        <dbReference type="ARBA" id="ARBA00003997"/>
    </source>
</evidence>
<keyword evidence="7" id="KW-0031">Aminopeptidase</keyword>
<evidence type="ECO:0000256" key="1">
    <source>
        <dbReference type="ARBA" id="ARBA00000123"/>
    </source>
</evidence>
<dbReference type="GO" id="GO:0006508">
    <property type="term" value="P:proteolysis"/>
    <property type="evidence" value="ECO:0007669"/>
    <property type="project" value="UniProtKB-KW"/>
</dbReference>
<dbReference type="PRINTS" id="PR00923">
    <property type="entry name" value="LACTOPTASE"/>
</dbReference>
<evidence type="ECO:0000256" key="12">
    <source>
        <dbReference type="ARBA" id="ARBA00031951"/>
    </source>
</evidence>
<evidence type="ECO:0000256" key="7">
    <source>
        <dbReference type="ARBA" id="ARBA00022438"/>
    </source>
</evidence>
<evidence type="ECO:0000313" key="16">
    <source>
        <dbReference type="EMBL" id="KRM90496.1"/>
    </source>
</evidence>
<dbReference type="Gene3D" id="3.40.50.1820">
    <property type="entry name" value="alpha/beta hydrolase"/>
    <property type="match status" value="1"/>
</dbReference>
<feature type="domain" description="Xaa-Pro dipeptidyl-peptidase C-terminal" evidence="14">
    <location>
        <begin position="529"/>
        <end position="776"/>
    </location>
</feature>
<dbReference type="SMART" id="SM00940">
    <property type="entry name" value="PepX_N"/>
    <property type="match status" value="1"/>
</dbReference>
<dbReference type="InterPro" id="IPR008252">
    <property type="entry name" value="Pept_S15_Xpro"/>
</dbReference>
<evidence type="ECO:0000259" key="15">
    <source>
        <dbReference type="SMART" id="SM00940"/>
    </source>
</evidence>
<dbReference type="InterPro" id="IPR000383">
    <property type="entry name" value="Xaa-Pro-like_dom"/>
</dbReference>
<feature type="domain" description="X-Prolyl dipeptidyl aminopeptidase PepX N-terminal" evidence="15">
    <location>
        <begin position="1"/>
        <end position="152"/>
    </location>
</feature>
<dbReference type="GO" id="GO:0008239">
    <property type="term" value="F:dipeptidyl-peptidase activity"/>
    <property type="evidence" value="ECO:0007669"/>
    <property type="project" value="UniProtKB-EC"/>
</dbReference>
<evidence type="ECO:0000313" key="17">
    <source>
        <dbReference type="Proteomes" id="UP000051586"/>
    </source>
</evidence>
<keyword evidence="8" id="KW-0645">Protease</keyword>
<dbReference type="Pfam" id="PF09168">
    <property type="entry name" value="PepX_N"/>
    <property type="match status" value="1"/>
</dbReference>
<evidence type="ECO:0000259" key="14">
    <source>
        <dbReference type="SMART" id="SM00939"/>
    </source>
</evidence>
<dbReference type="InterPro" id="IPR029058">
    <property type="entry name" value="AB_hydrolase_fold"/>
</dbReference>
<dbReference type="Gene3D" id="1.10.246.70">
    <property type="match status" value="1"/>
</dbReference>
<comment type="subunit">
    <text evidence="4">Homodimer.</text>
</comment>
<evidence type="ECO:0000256" key="3">
    <source>
        <dbReference type="ARBA" id="ARBA00010819"/>
    </source>
</evidence>
<comment type="caution">
    <text evidence="16">The sequence shown here is derived from an EMBL/GenBank/DDBJ whole genome shotgun (WGS) entry which is preliminary data.</text>
</comment>
<sequence>MKINQFATITTDYHTQLIELERVGFKTNTIGAKQRLAAYLEKVYWQQQQTGSLQEQEAQLLATPTQTMASFLASKAPLTPTIFALLSLQLLGFLPWDDFDPNHPQTSRKNLGLAPIEMVTTETDVARAWYQLLTTHTRFGLTYLDHLASQGYFTQPHFRQNQQLFFNGKAQATFQTNAFHHELVYVPTDVDTDGDGLLDLIRVEITRPTSSVPVPAVYTASPYDQGTNDRYGEQLTHQVDVPLTRKQPAQHHHQPFQPLPRKAKSPVTEPATSQTLQCPPPHPGYTLNDYLLPRGFASIYAAGIGTIDSDGLQTCGDPAQTNATIAVIEWLHGDRPAFVSKNRKQAVAADWCNGNVAMTGRSYLGTLAIAAATTGVPGLKTIIPEAAISSWYDYYRENGLVVAPGGFQGEDCDVLAAETFSRRQRPGDYLKVQTAFEQELADLQQGQDRTSGSYNQFWDDRNYRNHLQQIKCDVLLVHGLNDENVKLKNPAALWAGLKDLPISKKLILHQGQHVYLNNFPSFDFTDIVNLWLSNKLYQCDNHVDQALPTVIVQDNLLPETWETRPNWLTAPQKSLPLSFNHASFHNEIEPATFKFYCQNPERWKTDLWNLADDRLANQRVTALIPHKTGTINGIPRLELTLSSSQPLGLISAMLLDYGEAHRLTTQPTKLMPNGMPLGYRWYTDNLFEFTLAQQPSAAHLIARGHLNLQNRISADQDQNLIANQFYHVELPLQPTYYHLLAERKLVVILFSTDFQMTIRGNQAITYQLQPQASRLILPWQTD</sequence>
<dbReference type="SUPFAM" id="SSF49785">
    <property type="entry name" value="Galactose-binding domain-like"/>
    <property type="match status" value="1"/>
</dbReference>
<evidence type="ECO:0000256" key="6">
    <source>
        <dbReference type="ARBA" id="ARBA00014682"/>
    </source>
</evidence>
<dbReference type="InterPro" id="IPR036313">
    <property type="entry name" value="PepX_N_dom_sf"/>
</dbReference>
<dbReference type="RefSeq" id="WP_056961776.1">
    <property type="nucleotide sequence ID" value="NZ_AYZI01000008.1"/>
</dbReference>
<dbReference type="InterPro" id="IPR013736">
    <property type="entry name" value="Xaa-Pro_dipept_C"/>
</dbReference>
<dbReference type="InterPro" id="IPR008979">
    <property type="entry name" value="Galactose-bd-like_sf"/>
</dbReference>
<dbReference type="GO" id="GO:0004177">
    <property type="term" value="F:aminopeptidase activity"/>
    <property type="evidence" value="ECO:0007669"/>
    <property type="project" value="UniProtKB-KW"/>
</dbReference>
<accession>A0A0R2CGZ7</accession>
<evidence type="ECO:0000256" key="9">
    <source>
        <dbReference type="ARBA" id="ARBA00022801"/>
    </source>
</evidence>
<dbReference type="Pfam" id="PF02129">
    <property type="entry name" value="Peptidase_S15"/>
    <property type="match status" value="1"/>
</dbReference>
<dbReference type="EMBL" id="AYZI01000008">
    <property type="protein sequence ID" value="KRM90496.1"/>
    <property type="molecule type" value="Genomic_DNA"/>
</dbReference>
<dbReference type="NCBIfam" id="NF003781">
    <property type="entry name" value="PRK05371.1-2"/>
    <property type="match status" value="1"/>
</dbReference>
<comment type="similarity">
    <text evidence="3">Belongs to the peptidase S15 family.</text>
</comment>
<comment type="function">
    <text evidence="2">Removes N-terminal dipeptides sequentially from polypeptides having unsubstituted N-termini provided that the penultimate residue is proline.</text>
</comment>
<dbReference type="Pfam" id="PF08530">
    <property type="entry name" value="PepX_C"/>
    <property type="match status" value="1"/>
</dbReference>
<dbReference type="SUPFAM" id="SSF81761">
    <property type="entry name" value="X-Prolyl dipeptidyl aminopeptidase PepX, N-terminal domain"/>
    <property type="match status" value="1"/>
</dbReference>
<evidence type="ECO:0000256" key="11">
    <source>
        <dbReference type="ARBA" id="ARBA00030045"/>
    </source>
</evidence>
<gene>
    <name evidence="16" type="ORF">FC87_GL001180</name>
</gene>
<reference evidence="16 17" key="1">
    <citation type="journal article" date="2015" name="Genome Announc.">
        <title>Expanding the biotechnology potential of lactobacilli through comparative genomics of 213 strains and associated genera.</title>
        <authorList>
            <person name="Sun Z."/>
            <person name="Harris H.M."/>
            <person name="McCann A."/>
            <person name="Guo C."/>
            <person name="Argimon S."/>
            <person name="Zhang W."/>
            <person name="Yang X."/>
            <person name="Jeffery I.B."/>
            <person name="Cooney J.C."/>
            <person name="Kagawa T.F."/>
            <person name="Liu W."/>
            <person name="Song Y."/>
            <person name="Salvetti E."/>
            <person name="Wrobel A."/>
            <person name="Rasinkangas P."/>
            <person name="Parkhill J."/>
            <person name="Rea M.C."/>
            <person name="O'Sullivan O."/>
            <person name="Ritari J."/>
            <person name="Douillard F.P."/>
            <person name="Paul Ross R."/>
            <person name="Yang R."/>
            <person name="Briner A.E."/>
            <person name="Felis G.E."/>
            <person name="de Vos W.M."/>
            <person name="Barrangou R."/>
            <person name="Klaenhammer T.R."/>
            <person name="Caufield P.W."/>
            <person name="Cui Y."/>
            <person name="Zhang H."/>
            <person name="O'Toole P.W."/>
        </authorList>
    </citation>
    <scope>NUCLEOTIDE SEQUENCE [LARGE SCALE GENOMIC DNA]</scope>
    <source>
        <strain evidence="16 17">DSM 22689</strain>
    </source>
</reference>
<keyword evidence="9" id="KW-0378">Hydrolase</keyword>
<dbReference type="PATRIC" id="fig|1423745.4.peg.1245"/>
<comment type="catalytic activity">
    <reaction evidence="1">
        <text>Hydrolyzes Xaa-Pro-|- bonds to release unblocked, N-terminal dipeptides from substrates including Ala-Pro-|-p-nitroanilide and (sequentially) Tyr-Pro-|-Phe-Pro-|-Gly-Pro-|-Ile.</text>
        <dbReference type="EC" id="3.4.14.11"/>
    </reaction>
</comment>
<dbReference type="Proteomes" id="UP000051586">
    <property type="component" value="Unassembled WGS sequence"/>
</dbReference>
<dbReference type="Gene3D" id="2.60.120.260">
    <property type="entry name" value="Galactose-binding domain-like"/>
    <property type="match status" value="1"/>
</dbReference>
<proteinExistence type="inferred from homology"/>
<evidence type="ECO:0000256" key="10">
    <source>
        <dbReference type="ARBA" id="ARBA00022825"/>
    </source>
</evidence>
<evidence type="ECO:0000256" key="13">
    <source>
        <dbReference type="SAM" id="MobiDB-lite"/>
    </source>
</evidence>
<dbReference type="SMART" id="SM00939">
    <property type="entry name" value="PepX_C"/>
    <property type="match status" value="1"/>
</dbReference>
<feature type="region of interest" description="Disordered" evidence="13">
    <location>
        <begin position="246"/>
        <end position="281"/>
    </location>
</feature>